<evidence type="ECO:0000313" key="1">
    <source>
        <dbReference type="EMBL" id="KAK3588709.1"/>
    </source>
</evidence>
<comment type="caution">
    <text evidence="1">The sequence shown here is derived from an EMBL/GenBank/DDBJ whole genome shotgun (WGS) entry which is preliminary data.</text>
</comment>
<protein>
    <submittedName>
        <fullName evidence="1">Uncharacterized protein</fullName>
    </submittedName>
</protein>
<reference evidence="1" key="1">
    <citation type="journal article" date="2021" name="Genome Biol. Evol.">
        <title>A High-Quality Reference Genome for a Parasitic Bivalve with Doubly Uniparental Inheritance (Bivalvia: Unionida).</title>
        <authorList>
            <person name="Smith C.H."/>
        </authorList>
    </citation>
    <scope>NUCLEOTIDE SEQUENCE</scope>
    <source>
        <strain evidence="1">CHS0354</strain>
    </source>
</reference>
<name>A0AAE0SBL5_9BIVA</name>
<dbReference type="Proteomes" id="UP001195483">
    <property type="component" value="Unassembled WGS sequence"/>
</dbReference>
<dbReference type="AlphaFoldDB" id="A0AAE0SBL5"/>
<accession>A0AAE0SBL5</accession>
<proteinExistence type="predicted"/>
<keyword evidence="2" id="KW-1185">Reference proteome</keyword>
<organism evidence="1 2">
    <name type="scientific">Potamilus streckersoni</name>
    <dbReference type="NCBI Taxonomy" id="2493646"/>
    <lineage>
        <taxon>Eukaryota</taxon>
        <taxon>Metazoa</taxon>
        <taxon>Spiralia</taxon>
        <taxon>Lophotrochozoa</taxon>
        <taxon>Mollusca</taxon>
        <taxon>Bivalvia</taxon>
        <taxon>Autobranchia</taxon>
        <taxon>Heteroconchia</taxon>
        <taxon>Palaeoheterodonta</taxon>
        <taxon>Unionida</taxon>
        <taxon>Unionoidea</taxon>
        <taxon>Unionidae</taxon>
        <taxon>Ambleminae</taxon>
        <taxon>Lampsilini</taxon>
        <taxon>Potamilus</taxon>
    </lineage>
</organism>
<reference evidence="1" key="2">
    <citation type="journal article" date="2021" name="Genome Biol. Evol.">
        <title>Developing a high-quality reference genome for a parasitic bivalve with doubly uniparental inheritance (Bivalvia: Unionida).</title>
        <authorList>
            <person name="Smith C.H."/>
        </authorList>
    </citation>
    <scope>NUCLEOTIDE SEQUENCE</scope>
    <source>
        <strain evidence="1">CHS0354</strain>
        <tissue evidence="1">Mantle</tissue>
    </source>
</reference>
<reference evidence="1" key="3">
    <citation type="submission" date="2023-05" db="EMBL/GenBank/DDBJ databases">
        <authorList>
            <person name="Smith C.H."/>
        </authorList>
    </citation>
    <scope>NUCLEOTIDE SEQUENCE</scope>
    <source>
        <strain evidence="1">CHS0354</strain>
        <tissue evidence="1">Mantle</tissue>
    </source>
</reference>
<gene>
    <name evidence="1" type="ORF">CHS0354_026027</name>
</gene>
<dbReference type="EMBL" id="JAEAOA010001553">
    <property type="protein sequence ID" value="KAK3588709.1"/>
    <property type="molecule type" value="Genomic_DNA"/>
</dbReference>
<sequence length="104" mass="11586">MGTVLGESDLKEVNRTEGLDFHIKCSTITSFLDIFIRTLTRISPTDAYTRQQCRTSPAVQDYSASENAISIAQRLKSILMSGQTGDQTSFINITYHVMPPVKNN</sequence>
<evidence type="ECO:0000313" key="2">
    <source>
        <dbReference type="Proteomes" id="UP001195483"/>
    </source>
</evidence>